<dbReference type="Proteomes" id="UP000229784">
    <property type="component" value="Unassembled WGS sequence"/>
</dbReference>
<protein>
    <recommendedName>
        <fullName evidence="2">VWA7 N-terminal domain-containing protein</fullName>
    </recommendedName>
</protein>
<feature type="domain" description="VWA7 N-terminal" evidence="2">
    <location>
        <begin position="94"/>
        <end position="161"/>
    </location>
</feature>
<dbReference type="EMBL" id="PEXQ01000056">
    <property type="protein sequence ID" value="PIU14946.1"/>
    <property type="molecule type" value="Genomic_DNA"/>
</dbReference>
<accession>A0A2M6XUC2</accession>
<gene>
    <name evidence="3" type="ORF">COT20_02280</name>
</gene>
<evidence type="ECO:0000313" key="4">
    <source>
        <dbReference type="Proteomes" id="UP000229784"/>
    </source>
</evidence>
<organism evidence="3 4">
    <name type="scientific">bacterium (Candidatus Gribaldobacteria) CG08_land_8_20_14_0_20_39_15</name>
    <dbReference type="NCBI Taxonomy" id="2014273"/>
    <lineage>
        <taxon>Bacteria</taxon>
        <taxon>Candidatus Gribaldobacteria</taxon>
    </lineage>
</organism>
<name>A0A2M6XUC2_9BACT</name>
<reference evidence="4" key="1">
    <citation type="submission" date="2017-09" db="EMBL/GenBank/DDBJ databases">
        <title>Depth-based differentiation of microbial function through sediment-hosted aquifers and enrichment of novel symbionts in the deep terrestrial subsurface.</title>
        <authorList>
            <person name="Probst A.J."/>
            <person name="Ladd B."/>
            <person name="Jarett J.K."/>
            <person name="Geller-Mcgrath D.E."/>
            <person name="Sieber C.M.K."/>
            <person name="Emerson J.B."/>
            <person name="Anantharaman K."/>
            <person name="Thomas B.C."/>
            <person name="Malmstrom R."/>
            <person name="Stieglmeier M."/>
            <person name="Klingl A."/>
            <person name="Woyke T."/>
            <person name="Ryan C.M."/>
            <person name="Banfield J.F."/>
        </authorList>
    </citation>
    <scope>NUCLEOTIDE SEQUENCE [LARGE SCALE GENOMIC DNA]</scope>
</reference>
<dbReference type="Pfam" id="PF25107">
    <property type="entry name" value="VWA7_N"/>
    <property type="match status" value="1"/>
</dbReference>
<evidence type="ECO:0000313" key="3">
    <source>
        <dbReference type="EMBL" id="PIU14946.1"/>
    </source>
</evidence>
<dbReference type="AlphaFoldDB" id="A0A2M6XUC2"/>
<dbReference type="InterPro" id="IPR056862">
    <property type="entry name" value="VWA7_N"/>
</dbReference>
<evidence type="ECO:0000256" key="1">
    <source>
        <dbReference type="SAM" id="MobiDB-lite"/>
    </source>
</evidence>
<feature type="region of interest" description="Disordered" evidence="1">
    <location>
        <begin position="189"/>
        <end position="234"/>
    </location>
</feature>
<proteinExistence type="predicted"/>
<comment type="caution">
    <text evidence="3">The sequence shown here is derived from an EMBL/GenBank/DDBJ whole genome shotgun (WGS) entry which is preliminary data.</text>
</comment>
<evidence type="ECO:0000259" key="2">
    <source>
        <dbReference type="Pfam" id="PF25107"/>
    </source>
</evidence>
<sequence>MKFTIKTILFASLFLAFVSPFSLVYAFDSRGPNIFGLSLGESEHEKITEEALKDLGFLHKKIEDIEDANADVDWKEHSIRWWLIFPVGLKTNKHYNAEHHFDRGATSTSQETFKEGVKYVHQQKADFKQYFKQCETAKALKALGKALHALQDFFAHSNYVDDPPVLPPDEANSKKKWLSDEERKQALEALLDPTKEPPANLELTGYYPNAKEPGNAAGDPYPHNDNAKDDEDSNRGKAKFLEAKKAAIDGTKRFVKNIMKELEGELKGKEEGKDIWSKKTKELFGEEKIFIEESDVFLIPFITTPTPITPTPAATSVAATSVVTSPAKEQATSGMPAAKEMPKIEIVPNQKPIIKGLTVNQLHFSYTERPHRYSLMADAFDPDANLPFTYTWSINCGYFFGPTNFEVVEWRYDVPGECVYAQVTVTATDSLGESDQIVDFRLFQD</sequence>